<reference evidence="2 4" key="1">
    <citation type="submission" date="2018-06" db="EMBL/GenBank/DDBJ databases">
        <title>Comparative genomics of rhizobia nodulating Arachis hypogaea in China.</title>
        <authorList>
            <person name="Li Y."/>
        </authorList>
    </citation>
    <scope>NUCLEOTIDE SEQUENCE [LARGE SCALE GENOMIC DNA]</scope>
    <source>
        <strain evidence="2 4">CCBAU 51670</strain>
    </source>
</reference>
<evidence type="ECO:0000256" key="1">
    <source>
        <dbReference type="SAM" id="MobiDB-lite"/>
    </source>
</evidence>
<dbReference type="KEGG" id="bgz:XH91_30190"/>
<evidence type="ECO:0000313" key="2">
    <source>
        <dbReference type="EMBL" id="QAU49211.1"/>
    </source>
</evidence>
<proteinExistence type="predicted"/>
<protein>
    <submittedName>
        <fullName evidence="3">DUF4393 domain-containing protein</fullName>
    </submittedName>
</protein>
<dbReference type="RefSeq" id="WP_128953966.1">
    <property type="nucleotide sequence ID" value="NZ_CP030053.1"/>
</dbReference>
<organism evidence="2 4">
    <name type="scientific">Bradyrhizobium guangzhouense</name>
    <dbReference type="NCBI Taxonomy" id="1325095"/>
    <lineage>
        <taxon>Bacteria</taxon>
        <taxon>Pseudomonadati</taxon>
        <taxon>Pseudomonadota</taxon>
        <taxon>Alphaproteobacteria</taxon>
        <taxon>Hyphomicrobiales</taxon>
        <taxon>Nitrobacteraceae</taxon>
        <taxon>Bradyrhizobium</taxon>
    </lineage>
</organism>
<dbReference type="AlphaFoldDB" id="A0AAE6CAY8"/>
<dbReference type="EMBL" id="CP030053">
    <property type="protein sequence ID" value="QAU49211.1"/>
    <property type="molecule type" value="Genomic_DNA"/>
</dbReference>
<dbReference type="Pfam" id="PF14337">
    <property type="entry name" value="Abi_alpha"/>
    <property type="match status" value="1"/>
</dbReference>
<evidence type="ECO:0000313" key="4">
    <source>
        <dbReference type="Proteomes" id="UP000288972"/>
    </source>
</evidence>
<evidence type="ECO:0000313" key="5">
    <source>
        <dbReference type="Proteomes" id="UP000290401"/>
    </source>
</evidence>
<dbReference type="EMBL" id="RDQZ01000004">
    <property type="protein sequence ID" value="RXH15908.1"/>
    <property type="molecule type" value="Genomic_DNA"/>
</dbReference>
<reference evidence="3 5" key="2">
    <citation type="submission" date="2018-10" db="EMBL/GenBank/DDBJ databases">
        <title>Bradyrhizobium sp. nov., effective nodules isolated from peanut in China.</title>
        <authorList>
            <person name="Li Y."/>
        </authorList>
    </citation>
    <scope>NUCLEOTIDE SEQUENCE [LARGE SCALE GENOMIC DNA]</scope>
    <source>
        <strain evidence="3 5">CCBAU 53426</strain>
    </source>
</reference>
<evidence type="ECO:0000313" key="3">
    <source>
        <dbReference type="EMBL" id="RXH15908.1"/>
    </source>
</evidence>
<dbReference type="InterPro" id="IPR025506">
    <property type="entry name" value="Abi_alpha"/>
</dbReference>
<dbReference type="Proteomes" id="UP000288972">
    <property type="component" value="Chromosome"/>
</dbReference>
<dbReference type="Proteomes" id="UP000290401">
    <property type="component" value="Unassembled WGS sequence"/>
</dbReference>
<accession>A0AAE6CAY8</accession>
<feature type="region of interest" description="Disordered" evidence="1">
    <location>
        <begin position="1"/>
        <end position="22"/>
    </location>
</feature>
<keyword evidence="5" id="KW-1185">Reference proteome</keyword>
<name>A0AAE6CAY8_9BRAD</name>
<gene>
    <name evidence="3" type="ORF">EAS56_07760</name>
    <name evidence="2" type="ORF">XH91_30190</name>
</gene>
<sequence length="227" mass="24113">MSDEEGSARSGPPSVWSPGVGLSADEAKAPQATATFGTTVISESSALVRYVGRVLGTVPEDAVGLVLGDPLHFVRTAIASQYDVLLTKILKRRGVTQTVAVSPSLAIPLLRAAYDESRPELQEMWAGLIAAAMDPSRSGRVRLSFVETLKHFDPLDALVLKTRHEASGELKPNPVAFIANVIGEQGPEVQISVENLKILRCAASATTSVTEFYVTHYGSGLLRACLG</sequence>